<evidence type="ECO:0000313" key="10">
    <source>
        <dbReference type="EMBL" id="CEM09795.1"/>
    </source>
</evidence>
<reference evidence="10" key="1">
    <citation type="submission" date="2014-11" db="EMBL/GenBank/DDBJ databases">
        <authorList>
            <person name="Otto D Thomas"/>
            <person name="Naeem Raeece"/>
        </authorList>
    </citation>
    <scope>NUCLEOTIDE SEQUENCE</scope>
</reference>
<feature type="compositionally biased region" description="Basic and acidic residues" evidence="8">
    <location>
        <begin position="12"/>
        <end position="30"/>
    </location>
</feature>
<dbReference type="SMART" id="SM00428">
    <property type="entry name" value="H3"/>
    <property type="match status" value="1"/>
</dbReference>
<evidence type="ECO:0000256" key="6">
    <source>
        <dbReference type="ARBA" id="ARBA00023242"/>
    </source>
</evidence>
<dbReference type="Pfam" id="PF00125">
    <property type="entry name" value="Histone"/>
    <property type="match status" value="1"/>
</dbReference>
<keyword evidence="5" id="KW-0238">DNA-binding</keyword>
<feature type="domain" description="Core Histone H2A/H2B/H3" evidence="9">
    <location>
        <begin position="71"/>
        <end position="161"/>
    </location>
</feature>
<protein>
    <recommendedName>
        <fullName evidence="9">Core Histone H2A/H2B/H3 domain-containing protein</fullName>
    </recommendedName>
</protein>
<evidence type="ECO:0000256" key="5">
    <source>
        <dbReference type="ARBA" id="ARBA00023125"/>
    </source>
</evidence>
<dbReference type="InterPro" id="IPR007125">
    <property type="entry name" value="H2A/H2B/H3"/>
</dbReference>
<sequence length="189" mass="21335">MAPKPKSSARASVERSPRRSPREGSSDRKKNQAPKKKVVKGPAKKDRKHKSKASKHVPSTGGVMKATRFRPGTVALREIRKYQKSTELLIPRLSFARVVREGTQTVPKAHGHDLRYTPEALECLQTAAEAFLVDLIEDGYLCSLHAKRMTLMVKDLRLARRVRGQGNAPERSLWSRSNWVNRGLRFEGE</sequence>
<organism evidence="10">
    <name type="scientific">Chromera velia CCMP2878</name>
    <dbReference type="NCBI Taxonomy" id="1169474"/>
    <lineage>
        <taxon>Eukaryota</taxon>
        <taxon>Sar</taxon>
        <taxon>Alveolata</taxon>
        <taxon>Colpodellida</taxon>
        <taxon>Chromeraceae</taxon>
        <taxon>Chromera</taxon>
    </lineage>
</organism>
<dbReference type="EMBL" id="CDMZ01000232">
    <property type="protein sequence ID" value="CEM09795.1"/>
    <property type="molecule type" value="Genomic_DNA"/>
</dbReference>
<dbReference type="GO" id="GO:0030527">
    <property type="term" value="F:structural constituent of chromatin"/>
    <property type="evidence" value="ECO:0007669"/>
    <property type="project" value="InterPro"/>
</dbReference>
<name>A0A0G4FAZ6_9ALVE</name>
<dbReference type="VEuPathDB" id="CryptoDB:Cvel_3007"/>
<keyword evidence="6" id="KW-0539">Nucleus</keyword>
<evidence type="ECO:0000256" key="3">
    <source>
        <dbReference type="ARBA" id="ARBA00010343"/>
    </source>
</evidence>
<dbReference type="Gene3D" id="1.10.20.10">
    <property type="entry name" value="Histone, subunit A"/>
    <property type="match status" value="1"/>
</dbReference>
<evidence type="ECO:0000256" key="7">
    <source>
        <dbReference type="ARBA" id="ARBA00023269"/>
    </source>
</evidence>
<dbReference type="PRINTS" id="PR00622">
    <property type="entry name" value="HISTONEH3"/>
</dbReference>
<dbReference type="PANTHER" id="PTHR45810:SF1">
    <property type="entry name" value="HISTONE H3-LIKE CENTROMERIC PROTEIN A"/>
    <property type="match status" value="1"/>
</dbReference>
<evidence type="ECO:0000256" key="8">
    <source>
        <dbReference type="SAM" id="MobiDB-lite"/>
    </source>
</evidence>
<comment type="similarity">
    <text evidence="3">Belongs to the histone H3 family.</text>
</comment>
<evidence type="ECO:0000256" key="4">
    <source>
        <dbReference type="ARBA" id="ARBA00022454"/>
    </source>
</evidence>
<proteinExistence type="inferred from homology"/>
<feature type="region of interest" description="Disordered" evidence="8">
    <location>
        <begin position="1"/>
        <end position="64"/>
    </location>
</feature>
<keyword evidence="4" id="KW-0158">Chromosome</keyword>
<accession>A0A0G4FAZ6</accession>
<gene>
    <name evidence="10" type="ORF">Cvel_3007</name>
</gene>
<evidence type="ECO:0000256" key="2">
    <source>
        <dbReference type="ARBA" id="ARBA00004286"/>
    </source>
</evidence>
<dbReference type="PANTHER" id="PTHR45810">
    <property type="entry name" value="HISTONE H3.2"/>
    <property type="match status" value="1"/>
</dbReference>
<dbReference type="GO" id="GO:0003677">
    <property type="term" value="F:DNA binding"/>
    <property type="evidence" value="ECO:0007669"/>
    <property type="project" value="UniProtKB-KW"/>
</dbReference>
<dbReference type="CDD" id="cd22911">
    <property type="entry name" value="HFD_H3"/>
    <property type="match status" value="1"/>
</dbReference>
<dbReference type="InterPro" id="IPR009072">
    <property type="entry name" value="Histone-fold"/>
</dbReference>
<dbReference type="GO" id="GO:0000786">
    <property type="term" value="C:nucleosome"/>
    <property type="evidence" value="ECO:0007669"/>
    <property type="project" value="UniProtKB-KW"/>
</dbReference>
<dbReference type="PhylomeDB" id="A0A0G4FAZ6"/>
<dbReference type="InterPro" id="IPR000164">
    <property type="entry name" value="Histone_H3/CENP-A"/>
</dbReference>
<dbReference type="AlphaFoldDB" id="A0A0G4FAZ6"/>
<dbReference type="FunFam" id="1.10.20.10:FF:000085">
    <property type="entry name" value="Histone H3.2"/>
    <property type="match status" value="1"/>
</dbReference>
<keyword evidence="7" id="KW-0544">Nucleosome core</keyword>
<dbReference type="GO" id="GO:0005634">
    <property type="term" value="C:nucleus"/>
    <property type="evidence" value="ECO:0007669"/>
    <property type="project" value="UniProtKB-SubCell"/>
</dbReference>
<evidence type="ECO:0000259" key="9">
    <source>
        <dbReference type="Pfam" id="PF00125"/>
    </source>
</evidence>
<dbReference type="GO" id="GO:0046982">
    <property type="term" value="F:protein heterodimerization activity"/>
    <property type="evidence" value="ECO:0007669"/>
    <property type="project" value="InterPro"/>
</dbReference>
<evidence type="ECO:0000256" key="1">
    <source>
        <dbReference type="ARBA" id="ARBA00004123"/>
    </source>
</evidence>
<dbReference type="SUPFAM" id="SSF47113">
    <property type="entry name" value="Histone-fold"/>
    <property type="match status" value="1"/>
</dbReference>
<comment type="subcellular location">
    <subcellularLocation>
        <location evidence="2">Chromosome</location>
    </subcellularLocation>
    <subcellularLocation>
        <location evidence="1">Nucleus</location>
    </subcellularLocation>
</comment>
<feature type="compositionally biased region" description="Basic residues" evidence="8">
    <location>
        <begin position="45"/>
        <end position="55"/>
    </location>
</feature>